<dbReference type="EMBL" id="LLXL01000182">
    <property type="protein sequence ID" value="PKK76488.1"/>
    <property type="molecule type" value="Genomic_DNA"/>
</dbReference>
<reference evidence="1 2" key="1">
    <citation type="submission" date="2016-04" db="EMBL/GenBank/DDBJ databases">
        <title>Genome analyses suggest a sexual origin of heterokaryosis in a supposedly ancient asexual fungus.</title>
        <authorList>
            <person name="Ropars J."/>
            <person name="Sedzielewska K."/>
            <person name="Noel J."/>
            <person name="Charron P."/>
            <person name="Farinelli L."/>
            <person name="Marton T."/>
            <person name="Kruger M."/>
            <person name="Pelin A."/>
            <person name="Brachmann A."/>
            <person name="Corradi N."/>
        </authorList>
    </citation>
    <scope>NUCLEOTIDE SEQUENCE [LARGE SCALE GENOMIC DNA]</scope>
    <source>
        <strain evidence="1 2">C2</strain>
    </source>
</reference>
<sequence>MENLKIFTMKYIDEVMYFDDLNLYWKKHLIPGGLRALREFDLNRTLKFISNRNNCTSWDIEKRLISDFEEHLLNEEKHEKVKLLQNINFSFLKILYEKSEVLIGKEKYWELIRGVYNCKFNTEFWIKRCNEVNEIEQSLGIKKSDKRVRKLKAKDIESEDKNLENQKKKLKIDAKYKKRENDIKLVTKNRIISRFTEEKIRKVGI</sequence>
<accession>A0A2N1NRG6</accession>
<reference evidence="1 2" key="2">
    <citation type="submission" date="2017-10" db="EMBL/GenBank/DDBJ databases">
        <title>Extensive intraspecific genome diversity in a model arbuscular mycorrhizal fungus.</title>
        <authorList>
            <person name="Chen E.C.H."/>
            <person name="Morin E."/>
            <person name="Baudet D."/>
            <person name="Noel J."/>
            <person name="Ndikumana S."/>
            <person name="Charron P."/>
            <person name="St-Onge C."/>
            <person name="Giorgi J."/>
            <person name="Grigoriev I.V."/>
            <person name="Roux C."/>
            <person name="Martin F.M."/>
            <person name="Corradi N."/>
        </authorList>
    </citation>
    <scope>NUCLEOTIDE SEQUENCE [LARGE SCALE GENOMIC DNA]</scope>
    <source>
        <strain evidence="1 2">C2</strain>
    </source>
</reference>
<evidence type="ECO:0000313" key="1">
    <source>
        <dbReference type="EMBL" id="PKK76488.1"/>
    </source>
</evidence>
<evidence type="ECO:0000313" key="2">
    <source>
        <dbReference type="Proteomes" id="UP000233469"/>
    </source>
</evidence>
<dbReference type="VEuPathDB" id="FungiDB:RhiirFUN_017124"/>
<organism evidence="1 2">
    <name type="scientific">Rhizophagus irregularis</name>
    <dbReference type="NCBI Taxonomy" id="588596"/>
    <lineage>
        <taxon>Eukaryota</taxon>
        <taxon>Fungi</taxon>
        <taxon>Fungi incertae sedis</taxon>
        <taxon>Mucoromycota</taxon>
        <taxon>Glomeromycotina</taxon>
        <taxon>Glomeromycetes</taxon>
        <taxon>Glomerales</taxon>
        <taxon>Glomeraceae</taxon>
        <taxon>Rhizophagus</taxon>
    </lineage>
</organism>
<proteinExistence type="predicted"/>
<protein>
    <submittedName>
        <fullName evidence="1">Uncharacterized protein</fullName>
    </submittedName>
</protein>
<dbReference type="VEuPathDB" id="FungiDB:FUN_013961"/>
<name>A0A2N1NRG6_9GLOM</name>
<gene>
    <name evidence="1" type="ORF">RhiirC2_772457</name>
</gene>
<dbReference type="VEuPathDB" id="FungiDB:RhiirA1_466679"/>
<comment type="caution">
    <text evidence="1">The sequence shown here is derived from an EMBL/GenBank/DDBJ whole genome shotgun (WGS) entry which is preliminary data.</text>
</comment>
<dbReference type="AlphaFoldDB" id="A0A2N1NRG6"/>
<dbReference type="Proteomes" id="UP000233469">
    <property type="component" value="Unassembled WGS sequence"/>
</dbReference>